<evidence type="ECO:0000313" key="4">
    <source>
        <dbReference type="Proteomes" id="UP000003645"/>
    </source>
</evidence>
<evidence type="ECO:0000313" key="3">
    <source>
        <dbReference type="EMBL" id="AJT50509.1"/>
    </source>
</evidence>
<dbReference type="SUPFAM" id="SSF53098">
    <property type="entry name" value="Ribonuclease H-like"/>
    <property type="match status" value="1"/>
</dbReference>
<dbReference type="InterPro" id="IPR025948">
    <property type="entry name" value="HTH-like_dom"/>
</dbReference>
<dbReference type="GO" id="GO:0003676">
    <property type="term" value="F:nucleic acid binding"/>
    <property type="evidence" value="ECO:0007669"/>
    <property type="project" value="InterPro"/>
</dbReference>
<keyword evidence="4" id="KW-1185">Reference proteome</keyword>
<proteinExistence type="predicted"/>
<dbReference type="EMBL" id="CP011013">
    <property type="protein sequence ID" value="AJT50509.1"/>
    <property type="molecule type" value="Genomic_DNA"/>
</dbReference>
<evidence type="ECO:0000256" key="1">
    <source>
        <dbReference type="ARBA" id="ARBA00002286"/>
    </source>
</evidence>
<dbReference type="InterPro" id="IPR050900">
    <property type="entry name" value="Transposase_IS3/IS150/IS904"/>
</dbReference>
<dbReference type="Pfam" id="PF00665">
    <property type="entry name" value="rve"/>
    <property type="match status" value="1"/>
</dbReference>
<dbReference type="AlphaFoldDB" id="A0A0D4CKD6"/>
<name>A0A0D4CKD6_LIMMU</name>
<dbReference type="Proteomes" id="UP000003645">
    <property type="component" value="Chromosome"/>
</dbReference>
<dbReference type="KEGG" id="lmu:LBLM1_05270"/>
<reference evidence="3 4" key="1">
    <citation type="journal article" date="2012" name="J. Bacteriol.">
        <title>Genome sequence of Lactobacillus mucosae LM1, isolated from piglet feces.</title>
        <authorList>
            <person name="Lee J.H."/>
            <person name="Valeriano V.D."/>
            <person name="Shin Y.R."/>
            <person name="Chae J.P."/>
            <person name="Kim G.B."/>
            <person name="Ham J.S."/>
            <person name="Chun J."/>
            <person name="Kang D.K."/>
        </authorList>
    </citation>
    <scope>NUCLEOTIDE SEQUENCE [LARGE SCALE GENOMIC DNA]</scope>
    <source>
        <strain evidence="3 4">LM1</strain>
    </source>
</reference>
<dbReference type="PROSITE" id="PS50994">
    <property type="entry name" value="INTEGRASE"/>
    <property type="match status" value="1"/>
</dbReference>
<dbReference type="InterPro" id="IPR012337">
    <property type="entry name" value="RNaseH-like_sf"/>
</dbReference>
<dbReference type="InterPro" id="IPR036397">
    <property type="entry name" value="RNaseH_sf"/>
</dbReference>
<dbReference type="PANTHER" id="PTHR46889:SF5">
    <property type="entry name" value="INTEGRASE PROTEIN"/>
    <property type="match status" value="1"/>
</dbReference>
<sequence>MGTVKELAAIANVSRKSYYQWLKRKVTKHELEDQAILEAIYQIENRHQHSAGYEKVTKILNNVNGKNAEIEEYTFDFDFQINIKRVRRIMREHGIKADIRQKKHNRQRQKQQYEEDNLLKRKFDQPLPNLVWVTDTTELSYGIANKVRFHAVLDLHGRYVISYLISPTETADAAIEVFKQAQENGCFAPMVHSDRGAAYTSQAFNSYLASQNSVHSLSAPGTPGDNAVIERYWNDFKYTWLAHQPHPKTLSELEDLVKRGVEYFNTVEISSKRNNLTAEDYRNEAA</sequence>
<evidence type="ECO:0000259" key="2">
    <source>
        <dbReference type="PROSITE" id="PS50994"/>
    </source>
</evidence>
<dbReference type="PANTHER" id="PTHR46889">
    <property type="entry name" value="TRANSPOSASE INSF FOR INSERTION SEQUENCE IS3B-RELATED"/>
    <property type="match status" value="1"/>
</dbReference>
<dbReference type="NCBIfam" id="NF033516">
    <property type="entry name" value="transpos_IS3"/>
    <property type="match status" value="1"/>
</dbReference>
<gene>
    <name evidence="3" type="ORF">LBLM1_05270</name>
</gene>
<protein>
    <submittedName>
        <fullName evidence="3">Integrase</fullName>
    </submittedName>
</protein>
<organism evidence="3 4">
    <name type="scientific">Limosilactobacillus mucosae LM1</name>
    <dbReference type="NCBI Taxonomy" id="1130798"/>
    <lineage>
        <taxon>Bacteria</taxon>
        <taxon>Bacillati</taxon>
        <taxon>Bacillota</taxon>
        <taxon>Bacilli</taxon>
        <taxon>Lactobacillales</taxon>
        <taxon>Lactobacillaceae</taxon>
        <taxon>Limosilactobacillus</taxon>
    </lineage>
</organism>
<dbReference type="Pfam" id="PF13276">
    <property type="entry name" value="HTH_21"/>
    <property type="match status" value="1"/>
</dbReference>
<dbReference type="GO" id="GO:0015074">
    <property type="term" value="P:DNA integration"/>
    <property type="evidence" value="ECO:0007669"/>
    <property type="project" value="InterPro"/>
</dbReference>
<dbReference type="Gene3D" id="3.30.420.10">
    <property type="entry name" value="Ribonuclease H-like superfamily/Ribonuclease H"/>
    <property type="match status" value="1"/>
</dbReference>
<dbReference type="InterPro" id="IPR048020">
    <property type="entry name" value="Transpos_IS3"/>
</dbReference>
<feature type="domain" description="Integrase catalytic" evidence="2">
    <location>
        <begin position="124"/>
        <end position="286"/>
    </location>
</feature>
<dbReference type="InterPro" id="IPR001584">
    <property type="entry name" value="Integrase_cat-core"/>
</dbReference>
<dbReference type="HOGENOM" id="CLU_027402_4_3_9"/>
<comment type="function">
    <text evidence="1">Involved in the transposition of the insertion sequence.</text>
</comment>
<accession>A0A0D4CKD6</accession>